<dbReference type="SUPFAM" id="SSF82704">
    <property type="entry name" value="AlbA-like"/>
    <property type="match status" value="1"/>
</dbReference>
<dbReference type="Proteomes" id="UP001163823">
    <property type="component" value="Chromosome 11"/>
</dbReference>
<dbReference type="GO" id="GO:0003676">
    <property type="term" value="F:nucleic acid binding"/>
    <property type="evidence" value="ECO:0007669"/>
    <property type="project" value="InterPro"/>
</dbReference>
<evidence type="ECO:0000313" key="2">
    <source>
        <dbReference type="EMBL" id="KAJ7950386.1"/>
    </source>
</evidence>
<dbReference type="AlphaFoldDB" id="A0AAD7L3V7"/>
<organism evidence="2 3">
    <name type="scientific">Quillaja saponaria</name>
    <name type="common">Soap bark tree</name>
    <dbReference type="NCBI Taxonomy" id="32244"/>
    <lineage>
        <taxon>Eukaryota</taxon>
        <taxon>Viridiplantae</taxon>
        <taxon>Streptophyta</taxon>
        <taxon>Embryophyta</taxon>
        <taxon>Tracheophyta</taxon>
        <taxon>Spermatophyta</taxon>
        <taxon>Magnoliopsida</taxon>
        <taxon>eudicotyledons</taxon>
        <taxon>Gunneridae</taxon>
        <taxon>Pentapetalae</taxon>
        <taxon>rosids</taxon>
        <taxon>fabids</taxon>
        <taxon>Fabales</taxon>
        <taxon>Quillajaceae</taxon>
        <taxon>Quillaja</taxon>
    </lineage>
</organism>
<proteinExistence type="predicted"/>
<accession>A0AAD7L3V7</accession>
<sequence>MYYLSFITHFAVCCIKIVLQAIGQAISKTVATAEILKAHMVEVGVETEGEGEIGEGVDKGTIKADMGGYDNYHVWKCSFIIENGGFSNRGFSGGRRRGGGYRGTKKSCKRTQNVDLTTTVMVDNVVVVVVTAVDLDVIVVADTVVGITVMTVIGFFYYYAFNIFYLNINRY</sequence>
<reference evidence="2" key="1">
    <citation type="journal article" date="2023" name="Science">
        <title>Elucidation of the pathway for biosynthesis of saponin adjuvants from the soapbark tree.</title>
        <authorList>
            <person name="Reed J."/>
            <person name="Orme A."/>
            <person name="El-Demerdash A."/>
            <person name="Owen C."/>
            <person name="Martin L.B.B."/>
            <person name="Misra R.C."/>
            <person name="Kikuchi S."/>
            <person name="Rejzek M."/>
            <person name="Martin A.C."/>
            <person name="Harkess A."/>
            <person name="Leebens-Mack J."/>
            <person name="Louveau T."/>
            <person name="Stephenson M.J."/>
            <person name="Osbourn A."/>
        </authorList>
    </citation>
    <scope>NUCLEOTIDE SEQUENCE</scope>
    <source>
        <strain evidence="2">S10</strain>
    </source>
</reference>
<gene>
    <name evidence="2" type="ORF">O6P43_026587</name>
</gene>
<feature type="transmembrane region" description="Helical" evidence="1">
    <location>
        <begin position="145"/>
        <end position="166"/>
    </location>
</feature>
<evidence type="ECO:0000313" key="3">
    <source>
        <dbReference type="Proteomes" id="UP001163823"/>
    </source>
</evidence>
<dbReference type="EMBL" id="JARAOO010000011">
    <property type="protein sequence ID" value="KAJ7950386.1"/>
    <property type="molecule type" value="Genomic_DNA"/>
</dbReference>
<keyword evidence="1" id="KW-0812">Transmembrane</keyword>
<dbReference type="InterPro" id="IPR036882">
    <property type="entry name" value="Alba-like_dom_sf"/>
</dbReference>
<keyword evidence="3" id="KW-1185">Reference proteome</keyword>
<comment type="caution">
    <text evidence="2">The sequence shown here is derived from an EMBL/GenBank/DDBJ whole genome shotgun (WGS) entry which is preliminary data.</text>
</comment>
<name>A0AAD7L3V7_QUISA</name>
<protein>
    <submittedName>
        <fullName evidence="2">Uncharacterized protein</fullName>
    </submittedName>
</protein>
<evidence type="ECO:0000256" key="1">
    <source>
        <dbReference type="SAM" id="Phobius"/>
    </source>
</evidence>
<keyword evidence="1" id="KW-1133">Transmembrane helix</keyword>
<dbReference type="Gene3D" id="3.30.110.20">
    <property type="entry name" value="Alba-like domain"/>
    <property type="match status" value="1"/>
</dbReference>
<dbReference type="KEGG" id="qsa:O6P43_026587"/>
<keyword evidence="1" id="KW-0472">Membrane</keyword>